<keyword evidence="3" id="KW-1185">Reference proteome</keyword>
<evidence type="ECO:0000313" key="3">
    <source>
        <dbReference type="Proteomes" id="UP001184853"/>
    </source>
</evidence>
<organism evidence="2 3">
    <name type="scientific">Chryseobacterium geocarposphaerae</name>
    <dbReference type="NCBI Taxonomy" id="1416776"/>
    <lineage>
        <taxon>Bacteria</taxon>
        <taxon>Pseudomonadati</taxon>
        <taxon>Bacteroidota</taxon>
        <taxon>Flavobacteriia</taxon>
        <taxon>Flavobacteriales</taxon>
        <taxon>Weeksellaceae</taxon>
        <taxon>Chryseobacterium group</taxon>
        <taxon>Chryseobacterium</taxon>
    </lineage>
</organism>
<dbReference type="RefSeq" id="WP_309805104.1">
    <property type="nucleotide sequence ID" value="NZ_JAVDQS010000008.1"/>
</dbReference>
<sequence>MSKEEKKPTESAVPEDINEPTTEGINNLMDVPEHPTFGHGGIYRDAIHSTGILYQNAISDQNQQNILGQATTLQGVIQIYSLDTTANTTTTHHPENSVEPTHDEYNHHDKDKK</sequence>
<evidence type="ECO:0000256" key="1">
    <source>
        <dbReference type="SAM" id="MobiDB-lite"/>
    </source>
</evidence>
<gene>
    <name evidence="2" type="ORF">J2781_002897</name>
</gene>
<feature type="region of interest" description="Disordered" evidence="1">
    <location>
        <begin position="86"/>
        <end position="113"/>
    </location>
</feature>
<name>A0ABU1LGU4_9FLAO</name>
<dbReference type="EMBL" id="JAVDQS010000008">
    <property type="protein sequence ID" value="MDR6405953.1"/>
    <property type="molecule type" value="Genomic_DNA"/>
</dbReference>
<proteinExistence type="predicted"/>
<dbReference type="Proteomes" id="UP001184853">
    <property type="component" value="Unassembled WGS sequence"/>
</dbReference>
<evidence type="ECO:0008006" key="4">
    <source>
        <dbReference type="Google" id="ProtNLM"/>
    </source>
</evidence>
<accession>A0ABU1LGU4</accession>
<dbReference type="InterPro" id="IPR021070">
    <property type="entry name" value="Killing_trait_RebB"/>
</dbReference>
<evidence type="ECO:0000313" key="2">
    <source>
        <dbReference type="EMBL" id="MDR6405953.1"/>
    </source>
</evidence>
<comment type="caution">
    <text evidence="2">The sequence shown here is derived from an EMBL/GenBank/DDBJ whole genome shotgun (WGS) entry which is preliminary data.</text>
</comment>
<feature type="region of interest" description="Disordered" evidence="1">
    <location>
        <begin position="1"/>
        <end position="33"/>
    </location>
</feature>
<dbReference type="Pfam" id="PF11747">
    <property type="entry name" value="RebB"/>
    <property type="match status" value="1"/>
</dbReference>
<reference evidence="2 3" key="1">
    <citation type="submission" date="2023-07" db="EMBL/GenBank/DDBJ databases">
        <title>Sorghum-associated microbial communities from plants grown in Nebraska, USA.</title>
        <authorList>
            <person name="Schachtman D."/>
        </authorList>
    </citation>
    <scope>NUCLEOTIDE SEQUENCE [LARGE SCALE GENOMIC DNA]</scope>
    <source>
        <strain evidence="2 3">DS1709</strain>
    </source>
</reference>
<protein>
    <recommendedName>
        <fullName evidence="4">Killing trait domain-containing protein</fullName>
    </recommendedName>
</protein>
<feature type="compositionally biased region" description="Basic and acidic residues" evidence="1">
    <location>
        <begin position="92"/>
        <end position="113"/>
    </location>
</feature>